<dbReference type="InterPro" id="IPR036412">
    <property type="entry name" value="HAD-like_sf"/>
</dbReference>
<dbReference type="EMBL" id="FQXI01000024">
    <property type="protein sequence ID" value="SHH68341.1"/>
    <property type="molecule type" value="Genomic_DNA"/>
</dbReference>
<dbReference type="Gene3D" id="1.10.150.240">
    <property type="entry name" value="Putative phosphatase, domain 2"/>
    <property type="match status" value="1"/>
</dbReference>
<keyword evidence="2" id="KW-1185">Reference proteome</keyword>
<evidence type="ECO:0000313" key="2">
    <source>
        <dbReference type="Proteomes" id="UP000184032"/>
    </source>
</evidence>
<dbReference type="SFLD" id="SFLDS00003">
    <property type="entry name" value="Haloacid_Dehalogenase"/>
    <property type="match status" value="1"/>
</dbReference>
<dbReference type="CDD" id="cd01427">
    <property type="entry name" value="HAD_like"/>
    <property type="match status" value="1"/>
</dbReference>
<dbReference type="AlphaFoldDB" id="A0A1M5UZC5"/>
<dbReference type="InterPro" id="IPR006439">
    <property type="entry name" value="HAD-SF_hydro_IA"/>
</dbReference>
<dbReference type="SFLD" id="SFLDG01129">
    <property type="entry name" value="C1.5:_HAD__Beta-PGM__Phosphata"/>
    <property type="match status" value="1"/>
</dbReference>
<dbReference type="PANTHER" id="PTHR43434:SF1">
    <property type="entry name" value="PHOSPHOGLYCOLATE PHOSPHATASE"/>
    <property type="match status" value="1"/>
</dbReference>
<dbReference type="GO" id="GO:0008967">
    <property type="term" value="F:phosphoglycolate phosphatase activity"/>
    <property type="evidence" value="ECO:0007669"/>
    <property type="project" value="TreeGrafter"/>
</dbReference>
<dbReference type="OrthoDB" id="9797743at2"/>
<dbReference type="SUPFAM" id="SSF56784">
    <property type="entry name" value="HAD-like"/>
    <property type="match status" value="1"/>
</dbReference>
<gene>
    <name evidence="1" type="ORF">SAMN02745245_01926</name>
</gene>
<proteinExistence type="predicted"/>
<dbReference type="InterPro" id="IPR023214">
    <property type="entry name" value="HAD_sf"/>
</dbReference>
<dbReference type="PANTHER" id="PTHR43434">
    <property type="entry name" value="PHOSPHOGLYCOLATE PHOSPHATASE"/>
    <property type="match status" value="1"/>
</dbReference>
<dbReference type="InterPro" id="IPR023198">
    <property type="entry name" value="PGP-like_dom2"/>
</dbReference>
<dbReference type="Pfam" id="PF13419">
    <property type="entry name" value="HAD_2"/>
    <property type="match status" value="1"/>
</dbReference>
<dbReference type="Proteomes" id="UP000184032">
    <property type="component" value="Unassembled WGS sequence"/>
</dbReference>
<dbReference type="Gene3D" id="3.40.50.1000">
    <property type="entry name" value="HAD superfamily/HAD-like"/>
    <property type="match status" value="1"/>
</dbReference>
<name>A0A1M5UZC5_9FIRM</name>
<dbReference type="InterPro" id="IPR050155">
    <property type="entry name" value="HAD-like_hydrolase_sf"/>
</dbReference>
<dbReference type="GO" id="GO:0006281">
    <property type="term" value="P:DNA repair"/>
    <property type="evidence" value="ECO:0007669"/>
    <property type="project" value="TreeGrafter"/>
</dbReference>
<dbReference type="RefSeq" id="WP_073185732.1">
    <property type="nucleotide sequence ID" value="NZ_FQXI01000024.1"/>
</dbReference>
<protein>
    <submittedName>
        <fullName evidence="1">Haloacid dehalogenase superfamily, subfamily IA, variant 3 with third motif having DD or ED</fullName>
    </submittedName>
</protein>
<reference evidence="1 2" key="1">
    <citation type="submission" date="2016-11" db="EMBL/GenBank/DDBJ databases">
        <authorList>
            <person name="Jaros S."/>
            <person name="Januszkiewicz K."/>
            <person name="Wedrychowicz H."/>
        </authorList>
    </citation>
    <scope>NUCLEOTIDE SEQUENCE [LARGE SCALE GENOMIC DNA]</scope>
    <source>
        <strain evidence="1 2">DSM 21120</strain>
    </source>
</reference>
<dbReference type="InterPro" id="IPR041492">
    <property type="entry name" value="HAD_2"/>
</dbReference>
<accession>A0A1M5UZC5</accession>
<evidence type="ECO:0000313" key="1">
    <source>
        <dbReference type="EMBL" id="SHH68341.1"/>
    </source>
</evidence>
<dbReference type="STRING" id="1120995.SAMN02745245_01926"/>
<dbReference type="PRINTS" id="PR00413">
    <property type="entry name" value="HADHALOGNASE"/>
</dbReference>
<sequence length="212" mass="24551">MKAVIFDLDGTLIDSMSMWKNLGKTFLEEKNLIMTDEVSQTMTTMSLTMSSKYLKEHYNLKDSSEAIYNYFKKVILEFYINQALPKEHSLETLQAYNDLGYDVVLGTATNYGFVEPLLERFDLMDSFKFVQTVDSVKTSKDNSKYFKIISNKLEISPNEIFLFDDARFALSAAKNIGIKTVAVYDKYSDDHWKDIKVENDYAIKTFKDWSAK</sequence>
<organism evidence="1 2">
    <name type="scientific">Anaerosphaera aminiphila DSM 21120</name>
    <dbReference type="NCBI Taxonomy" id="1120995"/>
    <lineage>
        <taxon>Bacteria</taxon>
        <taxon>Bacillati</taxon>
        <taxon>Bacillota</taxon>
        <taxon>Tissierellia</taxon>
        <taxon>Tissierellales</taxon>
        <taxon>Peptoniphilaceae</taxon>
        <taxon>Anaerosphaera</taxon>
    </lineage>
</organism>